<dbReference type="NCBIfam" id="TIGR01251">
    <property type="entry name" value="ribP_PPkin"/>
    <property type="match status" value="1"/>
</dbReference>
<dbReference type="GO" id="GO:0005737">
    <property type="term" value="C:cytoplasm"/>
    <property type="evidence" value="ECO:0007669"/>
    <property type="project" value="TreeGrafter"/>
</dbReference>
<dbReference type="GO" id="GO:0006015">
    <property type="term" value="P:5-phosphoribose 1-diphosphate biosynthetic process"/>
    <property type="evidence" value="ECO:0007669"/>
    <property type="project" value="TreeGrafter"/>
</dbReference>
<dbReference type="SMART" id="SM01400">
    <property type="entry name" value="Pribosyltran_N"/>
    <property type="match status" value="1"/>
</dbReference>
<feature type="domain" description="Ribose-phosphate pyrophosphokinase N-terminal" evidence="4">
    <location>
        <begin position="12"/>
        <end position="113"/>
    </location>
</feature>
<keyword evidence="5" id="KW-0808">Transferase</keyword>
<dbReference type="Proteomes" id="UP000245765">
    <property type="component" value="Unassembled WGS sequence"/>
</dbReference>
<keyword evidence="1 2" id="KW-0545">Nucleotide biosynthesis</keyword>
<dbReference type="GO" id="GO:0004749">
    <property type="term" value="F:ribose phosphate diphosphokinase activity"/>
    <property type="evidence" value="ECO:0007669"/>
    <property type="project" value="UniProtKB-EC"/>
</dbReference>
<dbReference type="RefSeq" id="WP_109873342.1">
    <property type="nucleotide sequence ID" value="NZ_QGNA01000007.1"/>
</dbReference>
<evidence type="ECO:0000259" key="3">
    <source>
        <dbReference type="Pfam" id="PF00156"/>
    </source>
</evidence>
<dbReference type="PANTHER" id="PTHR10210:SF41">
    <property type="entry name" value="RIBOSE-PHOSPHATE PYROPHOSPHOKINASE 1, CHLOROPLASTIC"/>
    <property type="match status" value="1"/>
</dbReference>
<proteinExistence type="inferred from homology"/>
<accession>A0A317F8U2</accession>
<dbReference type="PANTHER" id="PTHR10210">
    <property type="entry name" value="RIBOSE-PHOSPHATE DIPHOSPHOKINASE FAMILY MEMBER"/>
    <property type="match status" value="1"/>
</dbReference>
<evidence type="ECO:0000313" key="5">
    <source>
        <dbReference type="EMBL" id="PWS34369.1"/>
    </source>
</evidence>
<comment type="caution">
    <text evidence="5">The sequence shown here is derived from an EMBL/GenBank/DDBJ whole genome shotgun (WGS) entry which is preliminary data.</text>
</comment>
<dbReference type="CDD" id="cd06223">
    <property type="entry name" value="PRTases_typeI"/>
    <property type="match status" value="1"/>
</dbReference>
<dbReference type="Gene3D" id="3.40.50.2020">
    <property type="match status" value="2"/>
</dbReference>
<dbReference type="InterPro" id="IPR000836">
    <property type="entry name" value="PRTase_dom"/>
</dbReference>
<feature type="domain" description="Phosphoribosyltransferase" evidence="3">
    <location>
        <begin position="142"/>
        <end position="254"/>
    </location>
</feature>
<dbReference type="InterPro" id="IPR005946">
    <property type="entry name" value="Rib-P_diPkinase"/>
</dbReference>
<dbReference type="InterPro" id="IPR029057">
    <property type="entry name" value="PRTase-like"/>
</dbReference>
<gene>
    <name evidence="5" type="ORF">DFH01_25455</name>
</gene>
<reference evidence="6" key="1">
    <citation type="submission" date="2018-05" db="EMBL/GenBank/DDBJ databases">
        <authorList>
            <person name="Du Z."/>
            <person name="Wang X."/>
        </authorList>
    </citation>
    <scope>NUCLEOTIDE SEQUENCE [LARGE SCALE GENOMIC DNA]</scope>
    <source>
        <strain evidence="6">CQN31</strain>
    </source>
</reference>
<evidence type="ECO:0000259" key="4">
    <source>
        <dbReference type="Pfam" id="PF13793"/>
    </source>
</evidence>
<protein>
    <submittedName>
        <fullName evidence="5">Phosphoribosylpyrophosphate synthetase</fullName>
        <ecNumber evidence="5">2.7.6.1</ecNumber>
    </submittedName>
</protein>
<evidence type="ECO:0000313" key="6">
    <source>
        <dbReference type="Proteomes" id="UP000245765"/>
    </source>
</evidence>
<dbReference type="GO" id="GO:0000287">
    <property type="term" value="F:magnesium ion binding"/>
    <property type="evidence" value="ECO:0007669"/>
    <property type="project" value="InterPro"/>
</dbReference>
<dbReference type="OrthoDB" id="324294at2"/>
<dbReference type="EMBL" id="QGNA01000007">
    <property type="protein sequence ID" value="PWS34369.1"/>
    <property type="molecule type" value="Genomic_DNA"/>
</dbReference>
<dbReference type="NCBIfam" id="NF005537">
    <property type="entry name" value="PRK07199.1"/>
    <property type="match status" value="1"/>
</dbReference>
<dbReference type="Pfam" id="PF00156">
    <property type="entry name" value="Pribosyltran"/>
    <property type="match status" value="1"/>
</dbReference>
<comment type="similarity">
    <text evidence="2">Belongs to the ribose-phosphate pyrophosphokinase family.</text>
</comment>
<evidence type="ECO:0000256" key="2">
    <source>
        <dbReference type="RuleBase" id="RU004324"/>
    </source>
</evidence>
<dbReference type="GO" id="GO:0006164">
    <property type="term" value="P:purine nucleotide biosynthetic process"/>
    <property type="evidence" value="ECO:0007669"/>
    <property type="project" value="TreeGrafter"/>
</dbReference>
<name>A0A317F8U2_9PROT</name>
<dbReference type="AlphaFoldDB" id="A0A317F8U2"/>
<dbReference type="SUPFAM" id="SSF53271">
    <property type="entry name" value="PRTase-like"/>
    <property type="match status" value="2"/>
</dbReference>
<dbReference type="InterPro" id="IPR029099">
    <property type="entry name" value="Pribosyltran_N"/>
</dbReference>
<dbReference type="EC" id="2.7.6.1" evidence="5"/>
<keyword evidence="6" id="KW-1185">Reference proteome</keyword>
<dbReference type="Pfam" id="PF13793">
    <property type="entry name" value="Pribosyltran_N"/>
    <property type="match status" value="1"/>
</dbReference>
<organism evidence="5 6">
    <name type="scientific">Falsiroseomonas bella</name>
    <dbReference type="NCBI Taxonomy" id="2184016"/>
    <lineage>
        <taxon>Bacteria</taxon>
        <taxon>Pseudomonadati</taxon>
        <taxon>Pseudomonadota</taxon>
        <taxon>Alphaproteobacteria</taxon>
        <taxon>Acetobacterales</taxon>
        <taxon>Roseomonadaceae</taxon>
        <taxon>Falsiroseomonas</taxon>
    </lineage>
</organism>
<evidence type="ECO:0000256" key="1">
    <source>
        <dbReference type="ARBA" id="ARBA00022727"/>
    </source>
</evidence>
<dbReference type="GO" id="GO:0002189">
    <property type="term" value="C:ribose phosphate diphosphokinase complex"/>
    <property type="evidence" value="ECO:0007669"/>
    <property type="project" value="TreeGrafter"/>
</dbReference>
<sequence>MTRPLVVPLDVDDPLAPGLAMALSGELASAEIRRFPDRETYLRYGSSPQGREVVLLCTLDRPDPKALPLMFAAETARELGAAGVGLVAPYLAYMRQDRRFREGEAVTSLLFAGFVSRCVDWLVTVDPHLHRHASLAALYGIPAVAAHAAPLLSAWIAREVPSPLVVGPDEESEQWAAEVARAAGAPHTVLRKVRRGDRDVEVTPPDPALLEGRTPVLVDDIVSTARTMIETVGHLRAAGAAAPVCMAVHGVFAEGAHDALLGAGAARVLTTNTIPHASNAIDVTALLGAAVVDLLLQRGRQH</sequence>